<evidence type="ECO:0000313" key="6">
    <source>
        <dbReference type="Proteomes" id="UP000199181"/>
    </source>
</evidence>
<dbReference type="Pfam" id="PF00196">
    <property type="entry name" value="GerE"/>
    <property type="match status" value="1"/>
</dbReference>
<dbReference type="EMBL" id="FOIJ01000006">
    <property type="protein sequence ID" value="SET96003.1"/>
    <property type="molecule type" value="Genomic_DNA"/>
</dbReference>
<sequence>MDRIPGLTRREQSLVFDVAAGLSGAMDLAEMHAGTEKALAELCGAQHVAFCLIQPGEEGNQFEWKTHTLGRLLKDYGQWAQNDFVGRAVMRQPNQVLSDAEMLSGQKLEQTETYQRSRESGVLLRHTEAVFVTSRRGLGHGGVTLYSEHSKPFSAKSRYVLQRLVPGFAGSFQSIIQFSSLTFKNLILEEISAQPAASLVLNARGKEVLRTRAVTTILERWFPRSSRSPAGIPREWETRLATLVKGGGQVASEQFLWRQATPEQSLEAVFRPLPISNGSALWEVRIRERPNQAVLKESLRRRLTARQAEVANCLLQGCEDKEIAQALRCAPGTVKKHLQAIYDKLDVKGRTEFISKALRD</sequence>
<evidence type="ECO:0000256" key="1">
    <source>
        <dbReference type="ARBA" id="ARBA00023015"/>
    </source>
</evidence>
<dbReference type="SMART" id="SM00421">
    <property type="entry name" value="HTH_LUXR"/>
    <property type="match status" value="1"/>
</dbReference>
<keyword evidence="3" id="KW-0804">Transcription</keyword>
<evidence type="ECO:0000259" key="4">
    <source>
        <dbReference type="PROSITE" id="PS50043"/>
    </source>
</evidence>
<evidence type="ECO:0000256" key="3">
    <source>
        <dbReference type="ARBA" id="ARBA00023163"/>
    </source>
</evidence>
<dbReference type="PANTHER" id="PTHR44688:SF16">
    <property type="entry name" value="DNA-BINDING TRANSCRIPTIONAL ACTIVATOR DEVR_DOSR"/>
    <property type="match status" value="1"/>
</dbReference>
<dbReference type="PROSITE" id="PS50043">
    <property type="entry name" value="HTH_LUXR_2"/>
    <property type="match status" value="1"/>
</dbReference>
<dbReference type="InterPro" id="IPR000792">
    <property type="entry name" value="Tscrpt_reg_LuxR_C"/>
</dbReference>
<organism evidence="5 6">
    <name type="scientific">Stigmatella erecta</name>
    <dbReference type="NCBI Taxonomy" id="83460"/>
    <lineage>
        <taxon>Bacteria</taxon>
        <taxon>Pseudomonadati</taxon>
        <taxon>Myxococcota</taxon>
        <taxon>Myxococcia</taxon>
        <taxon>Myxococcales</taxon>
        <taxon>Cystobacterineae</taxon>
        <taxon>Archangiaceae</taxon>
        <taxon>Stigmatella</taxon>
    </lineage>
</organism>
<accession>A0A1I0IGJ1</accession>
<dbReference type="GO" id="GO:0003677">
    <property type="term" value="F:DNA binding"/>
    <property type="evidence" value="ECO:0007669"/>
    <property type="project" value="UniProtKB-KW"/>
</dbReference>
<gene>
    <name evidence="5" type="ORF">SAMN05443639_10645</name>
</gene>
<dbReference type="CDD" id="cd06170">
    <property type="entry name" value="LuxR_C_like"/>
    <property type="match status" value="1"/>
</dbReference>
<reference evidence="6" key="1">
    <citation type="submission" date="2016-10" db="EMBL/GenBank/DDBJ databases">
        <authorList>
            <person name="Varghese N."/>
            <person name="Submissions S."/>
        </authorList>
    </citation>
    <scope>NUCLEOTIDE SEQUENCE [LARGE SCALE GENOMIC DNA]</scope>
    <source>
        <strain evidence="6">DSM 16858</strain>
    </source>
</reference>
<feature type="domain" description="HTH luxR-type" evidence="4">
    <location>
        <begin position="296"/>
        <end position="360"/>
    </location>
</feature>
<protein>
    <submittedName>
        <fullName evidence="5">Regulatory protein, luxR family</fullName>
    </submittedName>
</protein>
<dbReference type="GO" id="GO:0006355">
    <property type="term" value="P:regulation of DNA-templated transcription"/>
    <property type="evidence" value="ECO:0007669"/>
    <property type="project" value="InterPro"/>
</dbReference>
<dbReference type="InterPro" id="IPR036388">
    <property type="entry name" value="WH-like_DNA-bd_sf"/>
</dbReference>
<dbReference type="Gene3D" id="1.10.10.10">
    <property type="entry name" value="Winged helix-like DNA-binding domain superfamily/Winged helix DNA-binding domain"/>
    <property type="match status" value="1"/>
</dbReference>
<dbReference type="Proteomes" id="UP000199181">
    <property type="component" value="Unassembled WGS sequence"/>
</dbReference>
<dbReference type="SUPFAM" id="SSF46894">
    <property type="entry name" value="C-terminal effector domain of the bipartite response regulators"/>
    <property type="match status" value="1"/>
</dbReference>
<dbReference type="PRINTS" id="PR00038">
    <property type="entry name" value="HTHLUXR"/>
</dbReference>
<proteinExistence type="predicted"/>
<keyword evidence="2" id="KW-0238">DNA-binding</keyword>
<dbReference type="PANTHER" id="PTHR44688">
    <property type="entry name" value="DNA-BINDING TRANSCRIPTIONAL ACTIVATOR DEVR_DOSR"/>
    <property type="match status" value="1"/>
</dbReference>
<evidence type="ECO:0000313" key="5">
    <source>
        <dbReference type="EMBL" id="SET96003.1"/>
    </source>
</evidence>
<keyword evidence="6" id="KW-1185">Reference proteome</keyword>
<dbReference type="InterPro" id="IPR016032">
    <property type="entry name" value="Sig_transdc_resp-reg_C-effctor"/>
</dbReference>
<evidence type="ECO:0000256" key="2">
    <source>
        <dbReference type="ARBA" id="ARBA00023125"/>
    </source>
</evidence>
<dbReference type="AlphaFoldDB" id="A0A1I0IGJ1"/>
<name>A0A1I0IGJ1_9BACT</name>
<keyword evidence="1" id="KW-0805">Transcription regulation</keyword>